<sequence length="231" mass="25586">MESILLALSGNTTAEVEITNSIAIIYSVAAGLLGLLISFTYMKTGDRISKNFARTLITLPILVCIVLLVVNGNFGTSIAVLGAFSLVRFRSLQGSSRDISFIFFSMTIGIVCAVGEVILAAILTIAICLIYFVLNAIKYGANNGAEKDLRITIPENLDYSDIFDDLFEKYTKTCRQIAVRTTNMGSMYEINYRVRLNDDKEEKQFLDDIRMRNGNLTVICGRCDVNEAEEL</sequence>
<dbReference type="Pfam" id="PF16316">
    <property type="entry name" value="DUF4956"/>
    <property type="match status" value="1"/>
</dbReference>
<dbReference type="EMBL" id="SVER01000011">
    <property type="protein sequence ID" value="MBE5919311.1"/>
    <property type="molecule type" value="Genomic_DNA"/>
</dbReference>
<feature type="transmembrane region" description="Helical" evidence="1">
    <location>
        <begin position="56"/>
        <end position="81"/>
    </location>
</feature>
<feature type="transmembrane region" description="Helical" evidence="1">
    <location>
        <begin position="24"/>
        <end position="44"/>
    </location>
</feature>
<organism evidence="2 3">
    <name type="scientific">Pseudobutyrivibrio ruminis</name>
    <dbReference type="NCBI Taxonomy" id="46206"/>
    <lineage>
        <taxon>Bacteria</taxon>
        <taxon>Bacillati</taxon>
        <taxon>Bacillota</taxon>
        <taxon>Clostridia</taxon>
        <taxon>Lachnospirales</taxon>
        <taxon>Lachnospiraceae</taxon>
        <taxon>Pseudobutyrivibrio</taxon>
    </lineage>
</organism>
<keyword evidence="1" id="KW-1133">Transmembrane helix</keyword>
<proteinExistence type="predicted"/>
<gene>
    <name evidence="2" type="ORF">E7272_05630</name>
</gene>
<keyword evidence="1" id="KW-0812">Transmembrane</keyword>
<feature type="transmembrane region" description="Helical" evidence="1">
    <location>
        <begin position="101"/>
        <end position="134"/>
    </location>
</feature>
<dbReference type="AlphaFoldDB" id="A0A927U8Y5"/>
<reference evidence="2" key="1">
    <citation type="submission" date="2019-04" db="EMBL/GenBank/DDBJ databases">
        <title>Evolution of Biomass-Degrading Anaerobic Consortia Revealed by Metagenomics.</title>
        <authorList>
            <person name="Peng X."/>
        </authorList>
    </citation>
    <scope>NUCLEOTIDE SEQUENCE</scope>
    <source>
        <strain evidence="2">SIG311</strain>
    </source>
</reference>
<evidence type="ECO:0000256" key="1">
    <source>
        <dbReference type="SAM" id="Phobius"/>
    </source>
</evidence>
<protein>
    <submittedName>
        <fullName evidence="2">DUF4956 domain-containing protein</fullName>
    </submittedName>
</protein>
<dbReference type="InterPro" id="IPR032531">
    <property type="entry name" value="DUF4956"/>
</dbReference>
<comment type="caution">
    <text evidence="2">The sequence shown here is derived from an EMBL/GenBank/DDBJ whole genome shotgun (WGS) entry which is preliminary data.</text>
</comment>
<name>A0A927U8Y5_9FIRM</name>
<keyword evidence="1" id="KW-0472">Membrane</keyword>
<dbReference type="Proteomes" id="UP000766246">
    <property type="component" value="Unassembled WGS sequence"/>
</dbReference>
<accession>A0A927U8Y5</accession>
<evidence type="ECO:0000313" key="3">
    <source>
        <dbReference type="Proteomes" id="UP000766246"/>
    </source>
</evidence>
<evidence type="ECO:0000313" key="2">
    <source>
        <dbReference type="EMBL" id="MBE5919311.1"/>
    </source>
</evidence>